<reference evidence="12" key="1">
    <citation type="submission" date="2005-06" db="EMBL/GenBank/DDBJ databases">
        <title>Molecular Cloning of cDNAs Encoding FSH Beta and LH Beta Subunits in the Pejerrey Fish, Odontesthes bonariensis.</title>
        <authorList>
            <person name="Miranda L.A."/>
            <person name="Guilgur L.G."/>
            <person name="Somoza G.M."/>
        </authorList>
    </citation>
    <scope>NUCLEOTIDE SEQUENCE</scope>
    <source>
        <tissue evidence="12">Pituitary</tissue>
    </source>
</reference>
<dbReference type="InterPro" id="IPR018245">
    <property type="entry name" value="Gonadotropin_bsu_CS"/>
</dbReference>
<evidence type="ECO:0000259" key="11">
    <source>
        <dbReference type="Pfam" id="PF00007"/>
    </source>
</evidence>
<comment type="subcellular location">
    <subcellularLocation>
        <location evidence="2 9">Secreted</location>
    </subcellularLocation>
</comment>
<evidence type="ECO:0000256" key="1">
    <source>
        <dbReference type="ARBA" id="ARBA00003920"/>
    </source>
</evidence>
<keyword evidence="6 9" id="KW-0372">Hormone</keyword>
<evidence type="ECO:0000256" key="9">
    <source>
        <dbReference type="RuleBase" id="RU004069"/>
    </source>
</evidence>
<comment type="subunit">
    <text evidence="4">Heterodimer of an alpha and a beta chain.</text>
</comment>
<evidence type="ECO:0000256" key="10">
    <source>
        <dbReference type="SAM" id="SignalP"/>
    </source>
</evidence>
<comment type="similarity">
    <text evidence="3 9">Belongs to the glycoprotein hormones subunit beta family.</text>
</comment>
<proteinExistence type="evidence at transcript level"/>
<dbReference type="AlphaFoldDB" id="Q7T1H0"/>
<evidence type="ECO:0000256" key="7">
    <source>
        <dbReference type="ARBA" id="ARBA00023157"/>
    </source>
</evidence>
<dbReference type="GO" id="GO:0030728">
    <property type="term" value="P:ovulation"/>
    <property type="evidence" value="ECO:0007669"/>
    <property type="project" value="TreeGrafter"/>
</dbReference>
<dbReference type="PANTHER" id="PTHR11515">
    <property type="entry name" value="GLYCOPROTEIN HORMONE BETA CHAIN"/>
    <property type="match status" value="1"/>
</dbReference>
<feature type="domain" description="Glycoprotein hormone subunit beta" evidence="11">
    <location>
        <begin position="22"/>
        <end position="117"/>
    </location>
</feature>
<dbReference type="PROSITE" id="PS00689">
    <property type="entry name" value="GLYCO_HORMONE_BETA_2"/>
    <property type="match status" value="1"/>
</dbReference>
<dbReference type="InterPro" id="IPR006208">
    <property type="entry name" value="Glyco_hormone_CN"/>
</dbReference>
<dbReference type="EMBL" id="AY319832">
    <property type="protein sequence ID" value="AAP85606.2"/>
    <property type="molecule type" value="mRNA"/>
</dbReference>
<feature type="chain" id="PRO_5004291545" evidence="10">
    <location>
        <begin position="22"/>
        <end position="117"/>
    </location>
</feature>
<comment type="function">
    <text evidence="1">Involved in gametogenesis and steroidogenesis.</text>
</comment>
<evidence type="ECO:0000256" key="2">
    <source>
        <dbReference type="ARBA" id="ARBA00004613"/>
    </source>
</evidence>
<dbReference type="InterPro" id="IPR029034">
    <property type="entry name" value="Cystine-knot_cytokine"/>
</dbReference>
<evidence type="ECO:0000313" key="12">
    <source>
        <dbReference type="EMBL" id="AAP85606.2"/>
    </source>
</evidence>
<evidence type="ECO:0000256" key="3">
    <source>
        <dbReference type="ARBA" id="ARBA00006552"/>
    </source>
</evidence>
<evidence type="ECO:0000256" key="6">
    <source>
        <dbReference type="ARBA" id="ARBA00022702"/>
    </source>
</evidence>
<organism evidence="12">
    <name type="scientific">Odontesthes bonariensis</name>
    <name type="common">pejerrey</name>
    <dbReference type="NCBI Taxonomy" id="219752"/>
    <lineage>
        <taxon>Eukaryota</taxon>
        <taxon>Metazoa</taxon>
        <taxon>Chordata</taxon>
        <taxon>Craniata</taxon>
        <taxon>Vertebrata</taxon>
        <taxon>Euteleostomi</taxon>
        <taxon>Actinopterygii</taxon>
        <taxon>Neopterygii</taxon>
        <taxon>Teleostei</taxon>
        <taxon>Neoteleostei</taxon>
        <taxon>Acanthomorphata</taxon>
        <taxon>Ovalentaria</taxon>
        <taxon>Atherinomorphae</taxon>
        <taxon>Atheriniformes</taxon>
        <taxon>Atherinopsidae</taxon>
        <taxon>Atherinopsinae</taxon>
        <taxon>Odontesthes</taxon>
    </lineage>
</organism>
<name>Q7T1H0_9TELE</name>
<sequence>MQLVVMAAVLALAEMEQGCHLDCYPKNVSIPVESCGTTEFIHTTICEGLCFNKDSVFISPAGHPEQKICIGDWYYEVKYTEGCPVGVTYPVARNCKCGLCNTVYTDCGRLQSDIPSC</sequence>
<dbReference type="SMART" id="SM00068">
    <property type="entry name" value="GHB"/>
    <property type="match status" value="1"/>
</dbReference>
<dbReference type="SUPFAM" id="SSF57501">
    <property type="entry name" value="Cystine-knot cytokines"/>
    <property type="match status" value="1"/>
</dbReference>
<dbReference type="Gene3D" id="2.10.90.10">
    <property type="entry name" value="Cystine-knot cytokines"/>
    <property type="match status" value="1"/>
</dbReference>
<dbReference type="GO" id="GO:0005737">
    <property type="term" value="C:cytoplasm"/>
    <property type="evidence" value="ECO:0007669"/>
    <property type="project" value="TreeGrafter"/>
</dbReference>
<evidence type="ECO:0000256" key="5">
    <source>
        <dbReference type="ARBA" id="ARBA00022525"/>
    </source>
</evidence>
<keyword evidence="7" id="KW-1015">Disulfide bond</keyword>
<protein>
    <submittedName>
        <fullName evidence="12">FSH beta subunit</fullName>
    </submittedName>
</protein>
<dbReference type="PANTHER" id="PTHR11515:SF11">
    <property type="entry name" value="LUTROPIN SUBUNIT BETA"/>
    <property type="match status" value="1"/>
</dbReference>
<evidence type="ECO:0000256" key="8">
    <source>
        <dbReference type="ARBA" id="ARBA00023180"/>
    </source>
</evidence>
<evidence type="ECO:0000256" key="4">
    <source>
        <dbReference type="ARBA" id="ARBA00011870"/>
    </source>
</evidence>
<keyword evidence="8" id="KW-0325">Glycoprotein</keyword>
<dbReference type="GO" id="GO:0007186">
    <property type="term" value="P:G protein-coupled receptor signaling pathway"/>
    <property type="evidence" value="ECO:0007669"/>
    <property type="project" value="TreeGrafter"/>
</dbReference>
<dbReference type="GO" id="GO:0005615">
    <property type="term" value="C:extracellular space"/>
    <property type="evidence" value="ECO:0007669"/>
    <property type="project" value="TreeGrafter"/>
</dbReference>
<dbReference type="InterPro" id="IPR001545">
    <property type="entry name" value="Gonadotropin_bsu"/>
</dbReference>
<dbReference type="CDD" id="cd00069">
    <property type="entry name" value="GHB_like"/>
    <property type="match status" value="1"/>
</dbReference>
<dbReference type="Pfam" id="PF00007">
    <property type="entry name" value="Cys_knot"/>
    <property type="match status" value="1"/>
</dbReference>
<feature type="signal peptide" evidence="10">
    <location>
        <begin position="1"/>
        <end position="21"/>
    </location>
</feature>
<keyword evidence="5" id="KW-0964">Secreted</keyword>
<dbReference type="GO" id="GO:0005179">
    <property type="term" value="F:hormone activity"/>
    <property type="evidence" value="ECO:0007669"/>
    <property type="project" value="UniProtKB-KW"/>
</dbReference>
<keyword evidence="10" id="KW-0732">Signal</keyword>
<accession>Q7T1H0</accession>